<dbReference type="InterPro" id="IPR032640">
    <property type="entry name" value="AMPK1_CBM"/>
</dbReference>
<sequence>MAIKKQYLKSKPVCKVTFSVPAEDAQSIAVVGSFNAWDSEATTLKKLKNGSFKGTVNLPSDASYEFRYLVDGQAYINDEEADGFAWNAYADAENGVLNV</sequence>
<dbReference type="InterPro" id="IPR014756">
    <property type="entry name" value="Ig_E-set"/>
</dbReference>
<evidence type="ECO:0000313" key="2">
    <source>
        <dbReference type="EMBL" id="RCW94063.1"/>
    </source>
</evidence>
<dbReference type="InterPro" id="IPR013783">
    <property type="entry name" value="Ig-like_fold"/>
</dbReference>
<dbReference type="RefSeq" id="WP_114308538.1">
    <property type="nucleotide sequence ID" value="NZ_QPJO01000001.1"/>
</dbReference>
<accession>A0A368ZQ56</accession>
<keyword evidence="2" id="KW-0418">Kinase</keyword>
<comment type="caution">
    <text evidence="2">The sequence shown here is derived from an EMBL/GenBank/DDBJ whole genome shotgun (WGS) entry which is preliminary data.</text>
</comment>
<evidence type="ECO:0000313" key="3">
    <source>
        <dbReference type="Proteomes" id="UP000253436"/>
    </source>
</evidence>
<name>A0A368ZQ56_9FLAO</name>
<feature type="domain" description="AMP-activated protein kinase glycogen-binding" evidence="1">
    <location>
        <begin position="23"/>
        <end position="80"/>
    </location>
</feature>
<dbReference type="AlphaFoldDB" id="A0A368ZQ56"/>
<dbReference type="Gene3D" id="2.60.40.10">
    <property type="entry name" value="Immunoglobulins"/>
    <property type="match status" value="1"/>
</dbReference>
<keyword evidence="3" id="KW-1185">Reference proteome</keyword>
<organism evidence="2 3">
    <name type="scientific">Winogradskyella arenosi</name>
    <dbReference type="NCBI Taxonomy" id="533325"/>
    <lineage>
        <taxon>Bacteria</taxon>
        <taxon>Pseudomonadati</taxon>
        <taxon>Bacteroidota</taxon>
        <taxon>Flavobacteriia</taxon>
        <taxon>Flavobacteriales</taxon>
        <taxon>Flavobacteriaceae</taxon>
        <taxon>Winogradskyella</taxon>
    </lineage>
</organism>
<evidence type="ECO:0000259" key="1">
    <source>
        <dbReference type="Pfam" id="PF16561"/>
    </source>
</evidence>
<protein>
    <submittedName>
        <fullName evidence="2">AMP-activated protein kinase-like protein</fullName>
    </submittedName>
</protein>
<keyword evidence="2" id="KW-0808">Transferase</keyword>
<dbReference type="CDD" id="cd07184">
    <property type="entry name" value="E_set_Isoamylase_like_N"/>
    <property type="match status" value="1"/>
</dbReference>
<gene>
    <name evidence="2" type="ORF">DFQ08_101866</name>
</gene>
<dbReference type="Proteomes" id="UP000253436">
    <property type="component" value="Unassembled WGS sequence"/>
</dbReference>
<dbReference type="EMBL" id="QPJO01000001">
    <property type="protein sequence ID" value="RCW94063.1"/>
    <property type="molecule type" value="Genomic_DNA"/>
</dbReference>
<dbReference type="SUPFAM" id="SSF81296">
    <property type="entry name" value="E set domains"/>
    <property type="match status" value="1"/>
</dbReference>
<dbReference type="GO" id="GO:0016301">
    <property type="term" value="F:kinase activity"/>
    <property type="evidence" value="ECO:0007669"/>
    <property type="project" value="UniProtKB-KW"/>
</dbReference>
<proteinExistence type="predicted"/>
<dbReference type="Pfam" id="PF16561">
    <property type="entry name" value="AMPK1_CBM"/>
    <property type="match status" value="1"/>
</dbReference>
<reference evidence="2 3" key="1">
    <citation type="submission" date="2018-07" db="EMBL/GenBank/DDBJ databases">
        <title>Genomic Encyclopedia of Type Strains, Phase III (KMG-III): the genomes of soil and plant-associated and newly described type strains.</title>
        <authorList>
            <person name="Whitman W."/>
        </authorList>
    </citation>
    <scope>NUCLEOTIDE SEQUENCE [LARGE SCALE GENOMIC DNA]</scope>
    <source>
        <strain evidence="2 3">CECT 7958</strain>
    </source>
</reference>
<dbReference type="OrthoDB" id="5451596at2"/>